<gene>
    <name evidence="2" type="ORF">ACFFI0_22230</name>
</gene>
<name>A0ABV6HSI5_9SPHI</name>
<keyword evidence="1" id="KW-0472">Membrane</keyword>
<keyword evidence="1" id="KW-0812">Transmembrane</keyword>
<accession>A0ABV6HSI5</accession>
<proteinExistence type="predicted"/>
<evidence type="ECO:0000313" key="3">
    <source>
        <dbReference type="Proteomes" id="UP001589774"/>
    </source>
</evidence>
<feature type="transmembrane region" description="Helical" evidence="1">
    <location>
        <begin position="74"/>
        <end position="94"/>
    </location>
</feature>
<evidence type="ECO:0008006" key="4">
    <source>
        <dbReference type="Google" id="ProtNLM"/>
    </source>
</evidence>
<sequence length="142" mass="16183">MISTTKTQRLFRVLLGLLLLFTGTGHLTWLHIPFRAQVPSWLPLDPDLVVNLSGAVEILLGIALLFWVSKQVPIGWLTALFFLLIFPGNLQQYLTHADAFGLNSDFLRLLRLCLHPLLIIWPLWSTGAWIARKQHNTAIHNR</sequence>
<protein>
    <recommendedName>
        <fullName evidence="4">DoxX family membrane protein</fullName>
    </recommendedName>
</protein>
<dbReference type="PANTHER" id="PTHR36974">
    <property type="entry name" value="MEMBRANE PROTEIN-RELATED"/>
    <property type="match status" value="1"/>
</dbReference>
<dbReference type="PANTHER" id="PTHR36974:SF1">
    <property type="entry name" value="DOXX FAMILY MEMBRANE PROTEIN"/>
    <property type="match status" value="1"/>
</dbReference>
<reference evidence="2 3" key="1">
    <citation type="submission" date="2024-09" db="EMBL/GenBank/DDBJ databases">
        <authorList>
            <person name="Sun Q."/>
            <person name="Mori K."/>
        </authorList>
    </citation>
    <scope>NUCLEOTIDE SEQUENCE [LARGE SCALE GENOMIC DNA]</scope>
    <source>
        <strain evidence="2 3">CCM 7765</strain>
    </source>
</reference>
<keyword evidence="1" id="KW-1133">Transmembrane helix</keyword>
<comment type="caution">
    <text evidence="2">The sequence shown here is derived from an EMBL/GenBank/DDBJ whole genome shotgun (WGS) entry which is preliminary data.</text>
</comment>
<feature type="transmembrane region" description="Helical" evidence="1">
    <location>
        <begin position="49"/>
        <end position="67"/>
    </location>
</feature>
<dbReference type="Proteomes" id="UP001589774">
    <property type="component" value="Unassembled WGS sequence"/>
</dbReference>
<dbReference type="RefSeq" id="WP_130857978.1">
    <property type="nucleotide sequence ID" value="NZ_JBHLWO010000004.1"/>
</dbReference>
<organism evidence="2 3">
    <name type="scientific">Olivibacter oleidegradans</name>
    <dbReference type="NCBI Taxonomy" id="760123"/>
    <lineage>
        <taxon>Bacteria</taxon>
        <taxon>Pseudomonadati</taxon>
        <taxon>Bacteroidota</taxon>
        <taxon>Sphingobacteriia</taxon>
        <taxon>Sphingobacteriales</taxon>
        <taxon>Sphingobacteriaceae</taxon>
        <taxon>Olivibacter</taxon>
    </lineage>
</organism>
<keyword evidence="3" id="KW-1185">Reference proteome</keyword>
<evidence type="ECO:0000256" key="1">
    <source>
        <dbReference type="SAM" id="Phobius"/>
    </source>
</evidence>
<dbReference type="EMBL" id="JBHLWO010000004">
    <property type="protein sequence ID" value="MFC0321055.1"/>
    <property type="molecule type" value="Genomic_DNA"/>
</dbReference>
<evidence type="ECO:0000313" key="2">
    <source>
        <dbReference type="EMBL" id="MFC0321055.1"/>
    </source>
</evidence>
<feature type="transmembrane region" description="Helical" evidence="1">
    <location>
        <begin position="106"/>
        <end position="124"/>
    </location>
</feature>